<comment type="caution">
    <text evidence="2">The sequence shown here is derived from an EMBL/GenBank/DDBJ whole genome shotgun (WGS) entry which is preliminary data.</text>
</comment>
<evidence type="ECO:0000259" key="1">
    <source>
        <dbReference type="Pfam" id="PF00561"/>
    </source>
</evidence>
<reference evidence="2" key="2">
    <citation type="submission" date="2023-05" db="EMBL/GenBank/DDBJ databases">
        <authorList>
            <person name="Schelkunov M.I."/>
        </authorList>
    </citation>
    <scope>NUCLEOTIDE SEQUENCE</scope>
    <source>
        <strain evidence="2">Hsosn_3</strain>
        <tissue evidence="2">Leaf</tissue>
    </source>
</reference>
<sequence>MILKLAVAVVGGLLGFIYVALKPPPPKVCGSPGGPPVTSPRVRLTDGRHLAYKEAGVSKENAKFKLIFIHGFASSKDIHLPISQELIEELQIYILSFDRAGYGESDPHPKRSVKSEAYDIQQLADKLQIGPKFYVIGISMGGYPVWSCLKYIPHRLSGASLVVPFVHYWWPCVPASLSKEALSSLLVQDQWAFRVAHYAPWLFNWWMTQKWFPSLSITEGNMAIFSESDKEIIKNLPETPSTDQEKILQQGEYESLYRDIMAGYANWEFDPTDVQNPFPNNEGSVHIWQGLEDKIIPYSLNRYLSQKLPWIRYHEVPDGGHLLAFNKSNCETIIRNLLLNTETMSQ</sequence>
<accession>A0AAD8N8L1</accession>
<dbReference type="PANTHER" id="PTHR45763">
    <property type="entry name" value="HYDROLASE, ALPHA/BETA FOLD FAMILY PROTEIN, EXPRESSED-RELATED"/>
    <property type="match status" value="1"/>
</dbReference>
<dbReference type="InterPro" id="IPR000073">
    <property type="entry name" value="AB_hydrolase_1"/>
</dbReference>
<organism evidence="2 3">
    <name type="scientific">Heracleum sosnowskyi</name>
    <dbReference type="NCBI Taxonomy" id="360622"/>
    <lineage>
        <taxon>Eukaryota</taxon>
        <taxon>Viridiplantae</taxon>
        <taxon>Streptophyta</taxon>
        <taxon>Embryophyta</taxon>
        <taxon>Tracheophyta</taxon>
        <taxon>Spermatophyta</taxon>
        <taxon>Magnoliopsida</taxon>
        <taxon>eudicotyledons</taxon>
        <taxon>Gunneridae</taxon>
        <taxon>Pentapetalae</taxon>
        <taxon>asterids</taxon>
        <taxon>campanulids</taxon>
        <taxon>Apiales</taxon>
        <taxon>Apiaceae</taxon>
        <taxon>Apioideae</taxon>
        <taxon>apioid superclade</taxon>
        <taxon>Tordylieae</taxon>
        <taxon>Tordyliinae</taxon>
        <taxon>Heracleum</taxon>
    </lineage>
</organism>
<dbReference type="Gene3D" id="3.40.50.1820">
    <property type="entry name" value="alpha/beta hydrolase"/>
    <property type="match status" value="1"/>
</dbReference>
<dbReference type="GO" id="GO:0016787">
    <property type="term" value="F:hydrolase activity"/>
    <property type="evidence" value="ECO:0007669"/>
    <property type="project" value="UniProtKB-KW"/>
</dbReference>
<dbReference type="InterPro" id="IPR029058">
    <property type="entry name" value="AB_hydrolase_fold"/>
</dbReference>
<reference evidence="2" key="1">
    <citation type="submission" date="2023-02" db="EMBL/GenBank/DDBJ databases">
        <title>Genome of toxic invasive species Heracleum sosnowskyi carries increased number of genes despite the absence of recent whole-genome duplications.</title>
        <authorList>
            <person name="Schelkunov M."/>
            <person name="Shtratnikova V."/>
            <person name="Makarenko M."/>
            <person name="Klepikova A."/>
            <person name="Omelchenko D."/>
            <person name="Novikova G."/>
            <person name="Obukhova E."/>
            <person name="Bogdanov V."/>
            <person name="Penin A."/>
            <person name="Logacheva M."/>
        </authorList>
    </citation>
    <scope>NUCLEOTIDE SEQUENCE</scope>
    <source>
        <strain evidence="2">Hsosn_3</strain>
        <tissue evidence="2">Leaf</tissue>
    </source>
</reference>
<dbReference type="Proteomes" id="UP001237642">
    <property type="component" value="Unassembled WGS sequence"/>
</dbReference>
<feature type="domain" description="AB hydrolase-1" evidence="1">
    <location>
        <begin position="66"/>
        <end position="326"/>
    </location>
</feature>
<dbReference type="AlphaFoldDB" id="A0AAD8N8L1"/>
<dbReference type="PANTHER" id="PTHR45763:SF21">
    <property type="entry name" value="ALPHA_BETA-HYDROLASES SUPERFAMILY PROTEIN"/>
    <property type="match status" value="1"/>
</dbReference>
<proteinExistence type="predicted"/>
<dbReference type="Pfam" id="PF00561">
    <property type="entry name" value="Abhydrolase_1"/>
    <property type="match status" value="1"/>
</dbReference>
<dbReference type="FunFam" id="3.40.50.1820:FF:000270">
    <property type="entry name" value="Alpha/beta-Hydrolases superfamily protein"/>
    <property type="match status" value="1"/>
</dbReference>
<gene>
    <name evidence="2" type="ORF">POM88_008461</name>
</gene>
<dbReference type="EMBL" id="JAUIZM010000002">
    <property type="protein sequence ID" value="KAK1398598.1"/>
    <property type="molecule type" value="Genomic_DNA"/>
</dbReference>
<evidence type="ECO:0000313" key="2">
    <source>
        <dbReference type="EMBL" id="KAK1398598.1"/>
    </source>
</evidence>
<keyword evidence="3" id="KW-1185">Reference proteome</keyword>
<evidence type="ECO:0000313" key="3">
    <source>
        <dbReference type="Proteomes" id="UP001237642"/>
    </source>
</evidence>
<name>A0AAD8N8L1_9APIA</name>
<keyword evidence="2" id="KW-0378">Hydrolase</keyword>
<dbReference type="SUPFAM" id="SSF53474">
    <property type="entry name" value="alpha/beta-Hydrolases"/>
    <property type="match status" value="1"/>
</dbReference>
<protein>
    <submittedName>
        <fullName evidence="2">AB hydrolase-1 domain-containing protein</fullName>
    </submittedName>
</protein>